<dbReference type="InParanoid" id="A0A067NWC1"/>
<dbReference type="EMBL" id="KL198006">
    <property type="protein sequence ID" value="KDQ31300.1"/>
    <property type="molecule type" value="Genomic_DNA"/>
</dbReference>
<evidence type="ECO:0000313" key="1">
    <source>
        <dbReference type="EMBL" id="KDQ31300.1"/>
    </source>
</evidence>
<reference evidence="2" key="1">
    <citation type="journal article" date="2014" name="Proc. Natl. Acad. Sci. U.S.A.">
        <title>Extensive sampling of basidiomycete genomes demonstrates inadequacy of the white-rot/brown-rot paradigm for wood decay fungi.</title>
        <authorList>
            <person name="Riley R."/>
            <person name="Salamov A.A."/>
            <person name="Brown D.W."/>
            <person name="Nagy L.G."/>
            <person name="Floudas D."/>
            <person name="Held B.W."/>
            <person name="Levasseur A."/>
            <person name="Lombard V."/>
            <person name="Morin E."/>
            <person name="Otillar R."/>
            <person name="Lindquist E.A."/>
            <person name="Sun H."/>
            <person name="LaButti K.M."/>
            <person name="Schmutz J."/>
            <person name="Jabbour D."/>
            <person name="Luo H."/>
            <person name="Baker S.E."/>
            <person name="Pisabarro A.G."/>
            <person name="Walton J.D."/>
            <person name="Blanchette R.A."/>
            <person name="Henrissat B."/>
            <person name="Martin F."/>
            <person name="Cullen D."/>
            <person name="Hibbett D.S."/>
            <person name="Grigoriev I.V."/>
        </authorList>
    </citation>
    <scope>NUCLEOTIDE SEQUENCE [LARGE SCALE GENOMIC DNA]</scope>
    <source>
        <strain evidence="2">PC15</strain>
    </source>
</reference>
<sequence length="87" mass="9808">MPDVRYSFPSGEVHGEEVGVVISDEDDVAVDIREEAEDVDDDALSEEREEEVLRAGVKHWGVDMRGQRLDGMTAFRRHARDSPPFPP</sequence>
<evidence type="ECO:0000313" key="2">
    <source>
        <dbReference type="Proteomes" id="UP000027073"/>
    </source>
</evidence>
<proteinExistence type="predicted"/>
<protein>
    <submittedName>
        <fullName evidence="1">Uncharacterized protein</fullName>
    </submittedName>
</protein>
<accession>A0A067NWC1</accession>
<dbReference type="HOGENOM" id="CLU_2484255_0_0_1"/>
<dbReference type="AlphaFoldDB" id="A0A067NWC1"/>
<gene>
    <name evidence="1" type="ORF">PLEOSDRAFT_1070484</name>
</gene>
<name>A0A067NWC1_PLEO1</name>
<organism evidence="1 2">
    <name type="scientific">Pleurotus ostreatus (strain PC15)</name>
    <name type="common">Oyster mushroom</name>
    <dbReference type="NCBI Taxonomy" id="1137138"/>
    <lineage>
        <taxon>Eukaryota</taxon>
        <taxon>Fungi</taxon>
        <taxon>Dikarya</taxon>
        <taxon>Basidiomycota</taxon>
        <taxon>Agaricomycotina</taxon>
        <taxon>Agaricomycetes</taxon>
        <taxon>Agaricomycetidae</taxon>
        <taxon>Agaricales</taxon>
        <taxon>Pleurotineae</taxon>
        <taxon>Pleurotaceae</taxon>
        <taxon>Pleurotus</taxon>
    </lineage>
</organism>
<dbReference type="VEuPathDB" id="FungiDB:PLEOSDRAFT_1070484"/>
<dbReference type="Proteomes" id="UP000027073">
    <property type="component" value="Unassembled WGS sequence"/>
</dbReference>